<dbReference type="OrthoDB" id="681301at2759"/>
<feature type="domain" description="MATH" evidence="4">
    <location>
        <begin position="19"/>
        <end position="152"/>
    </location>
</feature>
<keyword evidence="6" id="KW-1185">Reference proteome</keyword>
<dbReference type="Pfam" id="PF22486">
    <property type="entry name" value="MATH_2"/>
    <property type="match status" value="1"/>
</dbReference>
<dbReference type="InterPro" id="IPR000210">
    <property type="entry name" value="BTB/POZ_dom"/>
</dbReference>
<dbReference type="EMBL" id="CM029053">
    <property type="protein sequence ID" value="KAG2548259.1"/>
    <property type="molecule type" value="Genomic_DNA"/>
</dbReference>
<dbReference type="AlphaFoldDB" id="A0A8T0NJ26"/>
<dbReference type="InterPro" id="IPR011333">
    <property type="entry name" value="SKP1/BTB/POZ_sf"/>
</dbReference>
<sequence>MPKANDCAAASAAVGARSTGRHLPHIEGYSHTKALFAGEFIPSQSFTVGGRAWCIWYYPRGAGDDQDGYAALYIAVFLVLDDSVPEPAYAEATFHLLDRAERPVPGCTHSTGLNEYSAAGGARHGVRAFVPRDFLEASGHLVDECFRIRCDVSVRRPWRTEPRPDAPPSDLRCHLGDLLASGEGADVTFQVAGEAFSAHRSVVAARSPVLKAKLSVGTAAAVRIDDVAPQVFEALLHFVYTDSLPEEAPGQDGAFMAQRLLEAAGRYGVPRLRAICEEKLCRLVEVETAATMLLFAQQHRCHGLREACVDFLRCPRALNAVMATDGFERLVKSCPALLKDLISKLAV</sequence>
<comment type="caution">
    <text evidence="5">The sequence shown here is derived from an EMBL/GenBank/DDBJ whole genome shotgun (WGS) entry which is preliminary data.</text>
</comment>
<dbReference type="InterPro" id="IPR008974">
    <property type="entry name" value="TRAF-like"/>
</dbReference>
<evidence type="ECO:0000256" key="1">
    <source>
        <dbReference type="ARBA" id="ARBA00004906"/>
    </source>
</evidence>
<dbReference type="PANTHER" id="PTHR26379">
    <property type="entry name" value="BTB/POZ AND MATH DOMAIN-CONTAINING PROTEIN 1"/>
    <property type="match status" value="1"/>
</dbReference>
<accession>A0A8T0NJ26</accession>
<dbReference type="Gene3D" id="2.60.210.10">
    <property type="entry name" value="Apoptosis, Tumor Necrosis Factor Receptor Associated Protein 2, Chain A"/>
    <property type="match status" value="1"/>
</dbReference>
<name>A0A8T0NJ26_PANVG</name>
<reference evidence="5" key="1">
    <citation type="submission" date="2020-05" db="EMBL/GenBank/DDBJ databases">
        <title>WGS assembly of Panicum virgatum.</title>
        <authorList>
            <person name="Lovell J.T."/>
            <person name="Jenkins J."/>
            <person name="Shu S."/>
            <person name="Juenger T.E."/>
            <person name="Schmutz J."/>
        </authorList>
    </citation>
    <scope>NUCLEOTIDE SEQUENCE</scope>
    <source>
        <strain evidence="5">AP13</strain>
    </source>
</reference>
<comment type="pathway">
    <text evidence="1">Protein modification; protein ubiquitination.</text>
</comment>
<dbReference type="SMART" id="SM00225">
    <property type="entry name" value="BTB"/>
    <property type="match status" value="1"/>
</dbReference>
<dbReference type="PANTHER" id="PTHR26379:SF422">
    <property type="entry name" value="BTB DOMAIN-CONTAINING PROTEIN"/>
    <property type="match status" value="1"/>
</dbReference>
<dbReference type="GO" id="GO:0016567">
    <property type="term" value="P:protein ubiquitination"/>
    <property type="evidence" value="ECO:0007669"/>
    <property type="project" value="InterPro"/>
</dbReference>
<dbReference type="PROSITE" id="PS50144">
    <property type="entry name" value="MATH"/>
    <property type="match status" value="1"/>
</dbReference>
<dbReference type="Pfam" id="PF00651">
    <property type="entry name" value="BTB"/>
    <property type="match status" value="1"/>
</dbReference>
<dbReference type="Gene3D" id="3.30.710.10">
    <property type="entry name" value="Potassium Channel Kv1.1, Chain A"/>
    <property type="match status" value="1"/>
</dbReference>
<dbReference type="CDD" id="cd00121">
    <property type="entry name" value="MATH"/>
    <property type="match status" value="1"/>
</dbReference>
<evidence type="ECO:0000259" key="4">
    <source>
        <dbReference type="PROSITE" id="PS50144"/>
    </source>
</evidence>
<evidence type="ECO:0000313" key="6">
    <source>
        <dbReference type="Proteomes" id="UP000823388"/>
    </source>
</evidence>
<dbReference type="PROSITE" id="PS50097">
    <property type="entry name" value="BTB"/>
    <property type="match status" value="1"/>
</dbReference>
<dbReference type="Gene3D" id="1.25.40.420">
    <property type="match status" value="1"/>
</dbReference>
<dbReference type="SUPFAM" id="SSF54695">
    <property type="entry name" value="POZ domain"/>
    <property type="match status" value="1"/>
</dbReference>
<dbReference type="SUPFAM" id="SSF49599">
    <property type="entry name" value="TRAF domain-like"/>
    <property type="match status" value="1"/>
</dbReference>
<protein>
    <submittedName>
        <fullName evidence="5">Uncharacterized protein</fullName>
    </submittedName>
</protein>
<comment type="similarity">
    <text evidence="2">Belongs to the Tdpoz family.</text>
</comment>
<dbReference type="Proteomes" id="UP000823388">
    <property type="component" value="Chromosome 9K"/>
</dbReference>
<dbReference type="InterPro" id="IPR056423">
    <property type="entry name" value="BACK_BPM_SPOP"/>
</dbReference>
<evidence type="ECO:0000256" key="2">
    <source>
        <dbReference type="ARBA" id="ARBA00010846"/>
    </source>
</evidence>
<organism evidence="5 6">
    <name type="scientific">Panicum virgatum</name>
    <name type="common">Blackwell switchgrass</name>
    <dbReference type="NCBI Taxonomy" id="38727"/>
    <lineage>
        <taxon>Eukaryota</taxon>
        <taxon>Viridiplantae</taxon>
        <taxon>Streptophyta</taxon>
        <taxon>Embryophyta</taxon>
        <taxon>Tracheophyta</taxon>
        <taxon>Spermatophyta</taxon>
        <taxon>Magnoliopsida</taxon>
        <taxon>Liliopsida</taxon>
        <taxon>Poales</taxon>
        <taxon>Poaceae</taxon>
        <taxon>PACMAD clade</taxon>
        <taxon>Panicoideae</taxon>
        <taxon>Panicodae</taxon>
        <taxon>Paniceae</taxon>
        <taxon>Panicinae</taxon>
        <taxon>Panicum</taxon>
        <taxon>Panicum sect. Hiantes</taxon>
    </lineage>
</organism>
<evidence type="ECO:0000259" key="3">
    <source>
        <dbReference type="PROSITE" id="PS50097"/>
    </source>
</evidence>
<dbReference type="InterPro" id="IPR045005">
    <property type="entry name" value="BPM1-6"/>
</dbReference>
<proteinExistence type="inferred from homology"/>
<evidence type="ECO:0000313" key="5">
    <source>
        <dbReference type="EMBL" id="KAG2548259.1"/>
    </source>
</evidence>
<dbReference type="Pfam" id="PF24570">
    <property type="entry name" value="BACK_BPM_SPOP"/>
    <property type="match status" value="1"/>
</dbReference>
<feature type="domain" description="BTB" evidence="3">
    <location>
        <begin position="185"/>
        <end position="248"/>
    </location>
</feature>
<dbReference type="InterPro" id="IPR002083">
    <property type="entry name" value="MATH/TRAF_dom"/>
</dbReference>
<gene>
    <name evidence="5" type="ORF">PVAP13_9KG156600</name>
</gene>